<dbReference type="AlphaFoldDB" id="A0A6M8E9C8"/>
<dbReference type="Proteomes" id="UP000503483">
    <property type="component" value="Chromosome"/>
</dbReference>
<accession>A0A6M8E9C8</accession>
<gene>
    <name evidence="1" type="primary">lptE</name>
    <name evidence="1" type="ORF">AACT_0638</name>
</gene>
<dbReference type="Pfam" id="PF04390">
    <property type="entry name" value="LptE"/>
    <property type="match status" value="1"/>
</dbReference>
<sequence>MKNMHIFKKVLFVIFTFAICFSLVSCGYKPSSYYAKKEMEGNVFVRTLVSLSDPKNSVIVKDEMNKLLIQKLGSNLVNSEENADVVMDISINSISMQTLSYTSDGYNKLYNAVVVLGVKYYRKDDGIRKSFTVDGEYDFSVDDGETITETKRYAAITQSAQNAFDEVLSKIAVSSFK</sequence>
<dbReference type="GO" id="GO:0019867">
    <property type="term" value="C:outer membrane"/>
    <property type="evidence" value="ECO:0007669"/>
    <property type="project" value="InterPro"/>
</dbReference>
<name>A0A6M8E9C8_9BACT</name>
<dbReference type="Gene3D" id="3.30.160.150">
    <property type="entry name" value="Lipoprotein like domain"/>
    <property type="match status" value="1"/>
</dbReference>
<dbReference type="GO" id="GO:0043165">
    <property type="term" value="P:Gram-negative-bacterium-type cell outer membrane assembly"/>
    <property type="evidence" value="ECO:0007669"/>
    <property type="project" value="InterPro"/>
</dbReference>
<dbReference type="EMBL" id="CP042652">
    <property type="protein sequence ID" value="QKE27843.1"/>
    <property type="molecule type" value="Genomic_DNA"/>
</dbReference>
<organism evidence="1 2">
    <name type="scientific">Arcobacter acticola</name>
    <dbReference type="NCBI Taxonomy" id="1849015"/>
    <lineage>
        <taxon>Bacteria</taxon>
        <taxon>Pseudomonadati</taxon>
        <taxon>Campylobacterota</taxon>
        <taxon>Epsilonproteobacteria</taxon>
        <taxon>Campylobacterales</taxon>
        <taxon>Arcobacteraceae</taxon>
        <taxon>Arcobacter</taxon>
    </lineage>
</organism>
<reference evidence="1 2" key="1">
    <citation type="submission" date="2019-08" db="EMBL/GenBank/DDBJ databases">
        <title>Complete genome sequence of Arcobacter acticola.</title>
        <authorList>
            <person name="Miller W."/>
        </authorList>
    </citation>
    <scope>NUCLEOTIDE SEQUENCE [LARGE SCALE GENOMIC DNA]</scope>
    <source>
        <strain evidence="1 2">KCTC 52212</strain>
    </source>
</reference>
<protein>
    <submittedName>
        <fullName evidence="1">Lipooligosaccharide transport system, OM translocon component LptE</fullName>
    </submittedName>
</protein>
<evidence type="ECO:0000313" key="2">
    <source>
        <dbReference type="Proteomes" id="UP000503483"/>
    </source>
</evidence>
<dbReference type="InterPro" id="IPR007485">
    <property type="entry name" value="LPS_assembly_LptE"/>
</dbReference>
<dbReference type="PROSITE" id="PS51257">
    <property type="entry name" value="PROKAR_LIPOPROTEIN"/>
    <property type="match status" value="1"/>
</dbReference>
<proteinExistence type="predicted"/>
<dbReference type="KEGG" id="paco:AACT_0638"/>
<evidence type="ECO:0000313" key="1">
    <source>
        <dbReference type="EMBL" id="QKE27843.1"/>
    </source>
</evidence>
<keyword evidence="2" id="KW-1185">Reference proteome</keyword>